<protein>
    <submittedName>
        <fullName evidence="1">Uncharacterized protein</fullName>
    </submittedName>
</protein>
<dbReference type="EMBL" id="LOPU01000034">
    <property type="protein sequence ID" value="KTG08158.1"/>
    <property type="molecule type" value="Genomic_DNA"/>
</dbReference>
<keyword evidence="2" id="KW-1185">Reference proteome</keyword>
<dbReference type="RefSeq" id="WP_058583239.1">
    <property type="nucleotide sequence ID" value="NZ_LOPU01000034.1"/>
</dbReference>
<reference evidence="1 2" key="1">
    <citation type="submission" date="2015-12" db="EMBL/GenBank/DDBJ databases">
        <title>Haloprofundus marisrubri gen. nov., sp. nov., an extremely halophilic archaeon isolated from the Discovery deep brine-seawater interface in the Red Sea.</title>
        <authorList>
            <person name="Zhang G."/>
            <person name="Stingl U."/>
            <person name="Rashid M."/>
        </authorList>
    </citation>
    <scope>NUCLEOTIDE SEQUENCE [LARGE SCALE GENOMIC DNA]</scope>
    <source>
        <strain evidence="1 2">SB9</strain>
    </source>
</reference>
<dbReference type="STRING" id="1514971.AUR64_00865"/>
<name>A0A0W1R457_9EURY</name>
<sequence>MDSTRRIRLTESDWMEGGINCPNCNRYLPFGDIVAVGRCDGRVRPGETCRTELALDLVLG</sequence>
<dbReference type="Proteomes" id="UP000054387">
    <property type="component" value="Unassembled WGS sequence"/>
</dbReference>
<proteinExistence type="predicted"/>
<evidence type="ECO:0000313" key="1">
    <source>
        <dbReference type="EMBL" id="KTG08158.1"/>
    </source>
</evidence>
<dbReference type="AlphaFoldDB" id="A0A0W1R457"/>
<organism evidence="1 2">
    <name type="scientific">Haloprofundus marisrubri</name>
    <dbReference type="NCBI Taxonomy" id="1514971"/>
    <lineage>
        <taxon>Archaea</taxon>
        <taxon>Methanobacteriati</taxon>
        <taxon>Methanobacteriota</taxon>
        <taxon>Stenosarchaea group</taxon>
        <taxon>Halobacteria</taxon>
        <taxon>Halobacteriales</taxon>
        <taxon>Haloferacaceae</taxon>
        <taxon>Haloprofundus</taxon>
    </lineage>
</organism>
<gene>
    <name evidence="1" type="ORF">AUR64_00865</name>
</gene>
<dbReference type="OrthoDB" id="337144at2157"/>
<accession>A0A0W1R457</accession>
<comment type="caution">
    <text evidence="1">The sequence shown here is derived from an EMBL/GenBank/DDBJ whole genome shotgun (WGS) entry which is preliminary data.</text>
</comment>
<evidence type="ECO:0000313" key="2">
    <source>
        <dbReference type="Proteomes" id="UP000054387"/>
    </source>
</evidence>